<dbReference type="RefSeq" id="WP_229745658.1">
    <property type="nucleotide sequence ID" value="NZ_BMFV01000043.1"/>
</dbReference>
<dbReference type="PANTHER" id="PTHR46211">
    <property type="entry name" value="GLYCEROPHOSPHORYL DIESTER PHOSPHODIESTERASE"/>
    <property type="match status" value="1"/>
</dbReference>
<dbReference type="CDD" id="cd08563">
    <property type="entry name" value="GDPD_TtGDE_like"/>
    <property type="match status" value="1"/>
</dbReference>
<name>A0A8J2ZZ33_9BACL</name>
<evidence type="ECO:0000313" key="2">
    <source>
        <dbReference type="EMBL" id="GGH87842.1"/>
    </source>
</evidence>
<dbReference type="Gene3D" id="3.20.20.190">
    <property type="entry name" value="Phosphatidylinositol (PI) phosphodiesterase"/>
    <property type="match status" value="1"/>
</dbReference>
<proteinExistence type="predicted"/>
<protein>
    <submittedName>
        <fullName evidence="2">Glycerophosphoryl diester phosphodiesterase</fullName>
    </submittedName>
</protein>
<dbReference type="Proteomes" id="UP000656813">
    <property type="component" value="Unassembled WGS sequence"/>
</dbReference>
<feature type="domain" description="GP-PDE" evidence="1">
    <location>
        <begin position="25"/>
        <end position="270"/>
    </location>
</feature>
<dbReference type="GO" id="GO:0006629">
    <property type="term" value="P:lipid metabolic process"/>
    <property type="evidence" value="ECO:0007669"/>
    <property type="project" value="InterPro"/>
</dbReference>
<dbReference type="Pfam" id="PF03009">
    <property type="entry name" value="GDPD"/>
    <property type="match status" value="1"/>
</dbReference>
<reference evidence="2" key="2">
    <citation type="submission" date="2020-09" db="EMBL/GenBank/DDBJ databases">
        <authorList>
            <person name="Sun Q."/>
            <person name="Zhou Y."/>
        </authorList>
    </citation>
    <scope>NUCLEOTIDE SEQUENCE</scope>
    <source>
        <strain evidence="2">CGMCC 1.12777</strain>
    </source>
</reference>
<dbReference type="PANTHER" id="PTHR46211:SF1">
    <property type="entry name" value="GLYCEROPHOSPHODIESTER PHOSPHODIESTERASE, CYTOPLASMIC"/>
    <property type="match status" value="1"/>
</dbReference>
<keyword evidence="3" id="KW-1185">Reference proteome</keyword>
<dbReference type="InterPro" id="IPR017946">
    <property type="entry name" value="PLC-like_Pdiesterase_TIM-brl"/>
</dbReference>
<dbReference type="AlphaFoldDB" id="A0A8J2ZZ33"/>
<dbReference type="SUPFAM" id="SSF51695">
    <property type="entry name" value="PLC-like phosphodiesterases"/>
    <property type="match status" value="1"/>
</dbReference>
<sequence>MSVLKDRMFNSTFQKKGPCEQMTQTKIFGHRGSMGTSPENTLLGFTHAIEMGVEGIECDVQLTKDGELIVVHDETIDRTTDGTGFIKDLTLKELKAFSAGSKFSSFEQFDENRWSKEKIPTLEEVLQLIAPYNIELNIELKTTLFPYEGIEEKVLGTVKQFNYSDKVIYSSFHLPSLLRLKRLDPEAKIAWLLMYRLSRPMEYVSSLQLEGLHLHKDLLLRGHYDPPVEHLGYSIRVWTVNQEQEIAQLLNMAHVETIMTDFPQVAIAFRAMC</sequence>
<dbReference type="PROSITE" id="PS51704">
    <property type="entry name" value="GP_PDE"/>
    <property type="match status" value="1"/>
</dbReference>
<organism evidence="2 3">
    <name type="scientific">Pullulanibacillus pueri</name>
    <dbReference type="NCBI Taxonomy" id="1437324"/>
    <lineage>
        <taxon>Bacteria</taxon>
        <taxon>Bacillati</taxon>
        <taxon>Bacillota</taxon>
        <taxon>Bacilli</taxon>
        <taxon>Bacillales</taxon>
        <taxon>Sporolactobacillaceae</taxon>
        <taxon>Pullulanibacillus</taxon>
    </lineage>
</organism>
<dbReference type="InterPro" id="IPR030395">
    <property type="entry name" value="GP_PDE_dom"/>
</dbReference>
<dbReference type="GO" id="GO:0008081">
    <property type="term" value="F:phosphoric diester hydrolase activity"/>
    <property type="evidence" value="ECO:0007669"/>
    <property type="project" value="InterPro"/>
</dbReference>
<comment type="caution">
    <text evidence="2">The sequence shown here is derived from an EMBL/GenBank/DDBJ whole genome shotgun (WGS) entry which is preliminary data.</text>
</comment>
<evidence type="ECO:0000259" key="1">
    <source>
        <dbReference type="PROSITE" id="PS51704"/>
    </source>
</evidence>
<evidence type="ECO:0000313" key="3">
    <source>
        <dbReference type="Proteomes" id="UP000656813"/>
    </source>
</evidence>
<gene>
    <name evidence="2" type="ORF">GCM10007096_38790</name>
</gene>
<dbReference type="EMBL" id="BMFV01000043">
    <property type="protein sequence ID" value="GGH87842.1"/>
    <property type="molecule type" value="Genomic_DNA"/>
</dbReference>
<reference evidence="2" key="1">
    <citation type="journal article" date="2014" name="Int. J. Syst. Evol. Microbiol.">
        <title>Complete genome sequence of Corynebacterium casei LMG S-19264T (=DSM 44701T), isolated from a smear-ripened cheese.</title>
        <authorList>
            <consortium name="US DOE Joint Genome Institute (JGI-PGF)"/>
            <person name="Walter F."/>
            <person name="Albersmeier A."/>
            <person name="Kalinowski J."/>
            <person name="Ruckert C."/>
        </authorList>
    </citation>
    <scope>NUCLEOTIDE SEQUENCE</scope>
    <source>
        <strain evidence="2">CGMCC 1.12777</strain>
    </source>
</reference>
<accession>A0A8J2ZZ33</accession>